<feature type="short sequence motif" description="Histidine triad motif" evidence="2 3">
    <location>
        <begin position="97"/>
        <end position="101"/>
    </location>
</feature>
<dbReference type="CDD" id="cd01277">
    <property type="entry name" value="HINT_subgroup"/>
    <property type="match status" value="1"/>
</dbReference>
<feature type="domain" description="HIT" evidence="4">
    <location>
        <begin position="4"/>
        <end position="112"/>
    </location>
</feature>
<dbReference type="Pfam" id="PF01230">
    <property type="entry name" value="HIT"/>
    <property type="match status" value="1"/>
</dbReference>
<dbReference type="InterPro" id="IPR019808">
    <property type="entry name" value="Histidine_triad_CS"/>
</dbReference>
<reference evidence="5" key="1">
    <citation type="submission" date="2014-05" db="EMBL/GenBank/DDBJ databases">
        <authorList>
            <person name="Urmite Genomes"/>
        </authorList>
    </citation>
    <scope>NUCLEOTIDE SEQUENCE</scope>
    <source>
        <strain evidence="5">DSM 44074</strain>
    </source>
</reference>
<evidence type="ECO:0000259" key="4">
    <source>
        <dbReference type="PROSITE" id="PS51084"/>
    </source>
</evidence>
<gene>
    <name evidence="5" type="ORF">BN1047_03777</name>
</gene>
<dbReference type="PROSITE" id="PS51084">
    <property type="entry name" value="HIT_2"/>
    <property type="match status" value="1"/>
</dbReference>
<feature type="active site" description="Tele-AMP-histidine intermediate" evidence="1">
    <location>
        <position position="99"/>
    </location>
</feature>
<dbReference type="PANTHER" id="PTHR46648:SF1">
    <property type="entry name" value="ADENOSINE 5'-MONOPHOSPHORAMIDASE HNT1"/>
    <property type="match status" value="1"/>
</dbReference>
<organism evidence="5 6">
    <name type="scientific">Mycolicibacterium neoaurum</name>
    <name type="common">Mycobacterium neoaurum</name>
    <dbReference type="NCBI Taxonomy" id="1795"/>
    <lineage>
        <taxon>Bacteria</taxon>
        <taxon>Bacillati</taxon>
        <taxon>Actinomycetota</taxon>
        <taxon>Actinomycetes</taxon>
        <taxon>Mycobacteriales</taxon>
        <taxon>Mycobacteriaceae</taxon>
        <taxon>Mycolicibacterium</taxon>
    </lineage>
</organism>
<evidence type="ECO:0000313" key="6">
    <source>
        <dbReference type="Proteomes" id="UP000028864"/>
    </source>
</evidence>
<dbReference type="Gene3D" id="3.30.428.10">
    <property type="entry name" value="HIT-like"/>
    <property type="match status" value="1"/>
</dbReference>
<dbReference type="Proteomes" id="UP000028864">
    <property type="component" value="Unassembled WGS sequence"/>
</dbReference>
<dbReference type="PANTHER" id="PTHR46648">
    <property type="entry name" value="HIT FAMILY PROTEIN 1"/>
    <property type="match status" value="1"/>
</dbReference>
<sequence length="145" mass="15709">MSCVFCAIIAGEAPAVRIHEDDDLLAILDIRPFTRGHTLVIPKTHSVDLTDTAPDTVAAMAALGQRIARAARRSGLHADGNNIAINDGKAAFQTVFHIHLHVVPRRAGDKLSFAKGMLVRRDPDREESGRLLRTALAELDAAEQD</sequence>
<reference evidence="5" key="2">
    <citation type="submission" date="2015-09" db="EMBL/GenBank/DDBJ databases">
        <title>Draft genome sequence of Mycobacterium neoaurum DSM 44074.</title>
        <authorList>
            <person name="Croce O."/>
            <person name="Robert C."/>
            <person name="Raoult D."/>
            <person name="Drancourt M."/>
        </authorList>
    </citation>
    <scope>NUCLEOTIDE SEQUENCE</scope>
    <source>
        <strain evidence="5">DSM 44074</strain>
    </source>
</reference>
<dbReference type="GO" id="GO:0009117">
    <property type="term" value="P:nucleotide metabolic process"/>
    <property type="evidence" value="ECO:0007669"/>
    <property type="project" value="TreeGrafter"/>
</dbReference>
<dbReference type="AlphaFoldDB" id="A0AAV2WNT9"/>
<evidence type="ECO:0000313" key="5">
    <source>
        <dbReference type="EMBL" id="CDQ45877.1"/>
    </source>
</evidence>
<dbReference type="EMBL" id="LK021339">
    <property type="protein sequence ID" value="CDQ45877.1"/>
    <property type="molecule type" value="Genomic_DNA"/>
</dbReference>
<name>A0AAV2WNT9_MYCNE</name>
<accession>A0AAV2WNT9</accession>
<dbReference type="RefSeq" id="WP_030136090.1">
    <property type="nucleotide sequence ID" value="NZ_CP074376.1"/>
</dbReference>
<dbReference type="PRINTS" id="PR00332">
    <property type="entry name" value="HISTRIAD"/>
</dbReference>
<protein>
    <submittedName>
        <fullName evidence="5">HIT family protein</fullName>
    </submittedName>
</protein>
<dbReference type="PROSITE" id="PS00892">
    <property type="entry name" value="HIT_1"/>
    <property type="match status" value="1"/>
</dbReference>
<evidence type="ECO:0000256" key="1">
    <source>
        <dbReference type="PIRSR" id="PIRSR601310-1"/>
    </source>
</evidence>
<dbReference type="InterPro" id="IPR036265">
    <property type="entry name" value="HIT-like_sf"/>
</dbReference>
<dbReference type="InterPro" id="IPR011146">
    <property type="entry name" value="HIT-like"/>
</dbReference>
<proteinExistence type="predicted"/>
<dbReference type="InterPro" id="IPR001310">
    <property type="entry name" value="Histidine_triad_HIT"/>
</dbReference>
<dbReference type="SUPFAM" id="SSF54197">
    <property type="entry name" value="HIT-like"/>
    <property type="match status" value="1"/>
</dbReference>
<evidence type="ECO:0000256" key="2">
    <source>
        <dbReference type="PIRSR" id="PIRSR601310-3"/>
    </source>
</evidence>
<evidence type="ECO:0000256" key="3">
    <source>
        <dbReference type="PROSITE-ProRule" id="PRU00464"/>
    </source>
</evidence>
<dbReference type="GO" id="GO:0003824">
    <property type="term" value="F:catalytic activity"/>
    <property type="evidence" value="ECO:0007669"/>
    <property type="project" value="InterPro"/>
</dbReference>
<dbReference type="InterPro" id="IPR039384">
    <property type="entry name" value="HINT"/>
</dbReference>